<sequence length="221" mass="24859">MTRQPPEGKRELAEMIALRARVNCRTGRTLPNGRKQPVPVTRLRLEETATEFANSPRYRDTELPALRTVIAACKRQAAVFPGWDILALEQSPLAPDGACRHRREPEPQRCRCGYAACCDRDMDEHTTALTNVNDGRQHARLRRLWKGTVVDPAEKLTQEISLTMPIAQVSKIVQRLEHAKRTGDLRGLAEFADELREAASALDELDELVFGKRDDTAPTPE</sequence>
<organism evidence="1 2">
    <name type="scientific">Amycolatopsis minnesotensis</name>
    <dbReference type="NCBI Taxonomy" id="337894"/>
    <lineage>
        <taxon>Bacteria</taxon>
        <taxon>Bacillati</taxon>
        <taxon>Actinomycetota</taxon>
        <taxon>Actinomycetes</taxon>
        <taxon>Pseudonocardiales</taxon>
        <taxon>Pseudonocardiaceae</taxon>
        <taxon>Amycolatopsis</taxon>
    </lineage>
</organism>
<reference evidence="2" key="1">
    <citation type="journal article" date="2019" name="Int. J. Syst. Evol. Microbiol.">
        <title>The Global Catalogue of Microorganisms (GCM) 10K type strain sequencing project: providing services to taxonomists for standard genome sequencing and annotation.</title>
        <authorList>
            <consortium name="The Broad Institute Genomics Platform"/>
            <consortium name="The Broad Institute Genome Sequencing Center for Infectious Disease"/>
            <person name="Wu L."/>
            <person name="Ma J."/>
        </authorList>
    </citation>
    <scope>NUCLEOTIDE SEQUENCE [LARGE SCALE GENOMIC DNA]</scope>
    <source>
        <strain evidence="2">JCM 14545</strain>
    </source>
</reference>
<evidence type="ECO:0000313" key="1">
    <source>
        <dbReference type="EMBL" id="GAA1962013.1"/>
    </source>
</evidence>
<gene>
    <name evidence="1" type="ORF">GCM10009754_36420</name>
</gene>
<accession>A0ABP5CE63</accession>
<comment type="caution">
    <text evidence="1">The sequence shown here is derived from an EMBL/GenBank/DDBJ whole genome shotgun (WGS) entry which is preliminary data.</text>
</comment>
<name>A0ABP5CE63_9PSEU</name>
<evidence type="ECO:0000313" key="2">
    <source>
        <dbReference type="Proteomes" id="UP001501116"/>
    </source>
</evidence>
<protein>
    <submittedName>
        <fullName evidence="1">Uncharacterized protein</fullName>
    </submittedName>
</protein>
<dbReference type="EMBL" id="BAAANN010000013">
    <property type="protein sequence ID" value="GAA1962013.1"/>
    <property type="molecule type" value="Genomic_DNA"/>
</dbReference>
<keyword evidence="2" id="KW-1185">Reference proteome</keyword>
<dbReference type="RefSeq" id="WP_344419604.1">
    <property type="nucleotide sequence ID" value="NZ_BAAANN010000013.1"/>
</dbReference>
<proteinExistence type="predicted"/>
<dbReference type="Proteomes" id="UP001501116">
    <property type="component" value="Unassembled WGS sequence"/>
</dbReference>